<organism evidence="15 16">
    <name type="scientific">Tychaedon coryphoeus</name>
    <name type="common">Karoo scrub-robin</name>
    <name type="synonym">Erythropygia coryphaeus</name>
    <dbReference type="NCBI Taxonomy" id="614051"/>
    <lineage>
        <taxon>Eukaryota</taxon>
        <taxon>Metazoa</taxon>
        <taxon>Chordata</taxon>
        <taxon>Craniata</taxon>
        <taxon>Vertebrata</taxon>
        <taxon>Euteleostomi</taxon>
        <taxon>Archelosauria</taxon>
        <taxon>Archosauria</taxon>
        <taxon>Dinosauria</taxon>
        <taxon>Saurischia</taxon>
        <taxon>Theropoda</taxon>
        <taxon>Coelurosauria</taxon>
        <taxon>Aves</taxon>
        <taxon>Neognathae</taxon>
        <taxon>Neoaves</taxon>
        <taxon>Telluraves</taxon>
        <taxon>Australaves</taxon>
        <taxon>Passeriformes</taxon>
        <taxon>Muscicapidae</taxon>
        <taxon>Cercotrichas</taxon>
    </lineage>
</organism>
<dbReference type="PANTHER" id="PTHR11214">
    <property type="entry name" value="BETA-1,3-N-ACETYLGLUCOSAMINYLTRANSFERASE"/>
    <property type="match status" value="1"/>
</dbReference>
<keyword evidence="4 13" id="KW-0328">Glycosyltransferase</keyword>
<keyword evidence="6" id="KW-0812">Transmembrane</keyword>
<keyword evidence="12" id="KW-0325">Glycoprotein</keyword>
<name>A0A851RPB2_TYCCO</name>
<evidence type="ECO:0000256" key="2">
    <source>
        <dbReference type="ARBA" id="ARBA00004922"/>
    </source>
</evidence>
<dbReference type="InterPro" id="IPR002659">
    <property type="entry name" value="Glyco_trans_31"/>
</dbReference>
<keyword evidence="11" id="KW-0472">Membrane</keyword>
<accession>A0A851RPB2</accession>
<keyword evidence="7" id="KW-0735">Signal-anchor</keyword>
<evidence type="ECO:0000256" key="6">
    <source>
        <dbReference type="ARBA" id="ARBA00022692"/>
    </source>
</evidence>
<dbReference type="PANTHER" id="PTHR11214:SF378">
    <property type="entry name" value="BETA-1,3-GALACTOSYLTRANSFERASE 4"/>
    <property type="match status" value="1"/>
</dbReference>
<evidence type="ECO:0000256" key="7">
    <source>
        <dbReference type="ARBA" id="ARBA00022968"/>
    </source>
</evidence>
<protein>
    <recommendedName>
        <fullName evidence="13">Hexosyltransferase</fullName>
        <ecNumber evidence="13">2.4.1.-</ecNumber>
    </recommendedName>
</protein>
<dbReference type="EMBL" id="WBND01005000">
    <property type="protein sequence ID" value="NXC92509.1"/>
    <property type="molecule type" value="Genomic_DNA"/>
</dbReference>
<comment type="pathway">
    <text evidence="2">Protein modification; protein glycosylation.</text>
</comment>
<dbReference type="GO" id="GO:0016758">
    <property type="term" value="F:hexosyltransferase activity"/>
    <property type="evidence" value="ECO:0007669"/>
    <property type="project" value="InterPro"/>
</dbReference>
<evidence type="ECO:0000256" key="9">
    <source>
        <dbReference type="ARBA" id="ARBA00023034"/>
    </source>
</evidence>
<evidence type="ECO:0000313" key="15">
    <source>
        <dbReference type="EMBL" id="NXC92509.1"/>
    </source>
</evidence>
<feature type="non-terminal residue" evidence="15">
    <location>
        <position position="269"/>
    </location>
</feature>
<dbReference type="AlphaFoldDB" id="A0A851RPB2"/>
<dbReference type="Proteomes" id="UP000631545">
    <property type="component" value="Unassembled WGS sequence"/>
</dbReference>
<evidence type="ECO:0000313" key="16">
    <source>
        <dbReference type="Proteomes" id="UP000631545"/>
    </source>
</evidence>
<comment type="caution">
    <text evidence="15">The sequence shown here is derived from an EMBL/GenBank/DDBJ whole genome shotgun (WGS) entry which is preliminary data.</text>
</comment>
<keyword evidence="9 13" id="KW-0333">Golgi apparatus</keyword>
<evidence type="ECO:0000256" key="11">
    <source>
        <dbReference type="ARBA" id="ARBA00023136"/>
    </source>
</evidence>
<evidence type="ECO:0000256" key="5">
    <source>
        <dbReference type="ARBA" id="ARBA00022679"/>
    </source>
</evidence>
<proteinExistence type="inferred from homology"/>
<evidence type="ECO:0000256" key="3">
    <source>
        <dbReference type="ARBA" id="ARBA00008661"/>
    </source>
</evidence>
<dbReference type="Pfam" id="PF01762">
    <property type="entry name" value="Galactosyl_T"/>
    <property type="match status" value="1"/>
</dbReference>
<evidence type="ECO:0000256" key="14">
    <source>
        <dbReference type="SAM" id="MobiDB-lite"/>
    </source>
</evidence>
<evidence type="ECO:0000256" key="1">
    <source>
        <dbReference type="ARBA" id="ARBA00004323"/>
    </source>
</evidence>
<evidence type="ECO:0000256" key="8">
    <source>
        <dbReference type="ARBA" id="ARBA00022989"/>
    </source>
</evidence>
<reference evidence="15" key="1">
    <citation type="submission" date="2019-09" db="EMBL/GenBank/DDBJ databases">
        <title>Bird 10,000 Genomes (B10K) Project - Family phase.</title>
        <authorList>
            <person name="Zhang G."/>
        </authorList>
    </citation>
    <scope>NUCLEOTIDE SEQUENCE</scope>
    <source>
        <strain evidence="15">OUT-0024</strain>
        <tissue evidence="15">Muscle</tissue>
    </source>
</reference>
<evidence type="ECO:0000256" key="4">
    <source>
        <dbReference type="ARBA" id="ARBA00022676"/>
    </source>
</evidence>
<comment type="subcellular location">
    <subcellularLocation>
        <location evidence="1 13">Golgi apparatus membrane</location>
        <topology evidence="1 13">Single-pass type II membrane protein</topology>
    </subcellularLocation>
</comment>
<evidence type="ECO:0000256" key="12">
    <source>
        <dbReference type="ARBA" id="ARBA00023180"/>
    </source>
</evidence>
<keyword evidence="5 15" id="KW-0808">Transferase</keyword>
<dbReference type="FunFam" id="3.90.550.50:FF:000001">
    <property type="entry name" value="Hexosyltransferase"/>
    <property type="match status" value="1"/>
</dbReference>
<sequence>GSGVLNGSWGVTRGGPGDGTGGPRVPPGCLGLLSGGSGDLSSSPPRDPRTPKVLLAPPPCAPPTPPPFLLTLVPSAPAHLERRLAVRDTWGGPWRRSGTPPGRTVFVLGVPAGAEGQRRLLRESRQHGDILQGDFADSYANLTRKTLLLLRWARACCAGARFLLKADDDAFVDAPAVATYLAAWPAAPPRLYLGRVHWGVAPNRDPRSRHHVPERVFAGSRYPPYCSGTAYVLSRQAAGAVLAAGRGAPLALPEDVWVGLGARGAGVAP</sequence>
<evidence type="ECO:0000256" key="10">
    <source>
        <dbReference type="ARBA" id="ARBA00023098"/>
    </source>
</evidence>
<dbReference type="GO" id="GO:0006493">
    <property type="term" value="P:protein O-linked glycosylation"/>
    <property type="evidence" value="ECO:0007669"/>
    <property type="project" value="TreeGrafter"/>
</dbReference>
<evidence type="ECO:0000256" key="13">
    <source>
        <dbReference type="RuleBase" id="RU363063"/>
    </source>
</evidence>
<keyword evidence="16" id="KW-1185">Reference proteome</keyword>
<feature type="non-terminal residue" evidence="15">
    <location>
        <position position="1"/>
    </location>
</feature>
<feature type="compositionally biased region" description="Gly residues" evidence="14">
    <location>
        <begin position="12"/>
        <end position="22"/>
    </location>
</feature>
<gene>
    <name evidence="15" type="primary">B3galt4</name>
    <name evidence="15" type="ORF">CERCOR_R14820</name>
</gene>
<dbReference type="EC" id="2.4.1.-" evidence="13"/>
<dbReference type="Gene3D" id="3.90.550.50">
    <property type="match status" value="1"/>
</dbReference>
<dbReference type="GO" id="GO:0006629">
    <property type="term" value="P:lipid metabolic process"/>
    <property type="evidence" value="ECO:0007669"/>
    <property type="project" value="UniProtKB-KW"/>
</dbReference>
<feature type="region of interest" description="Disordered" evidence="14">
    <location>
        <begin position="1"/>
        <end position="60"/>
    </location>
</feature>
<keyword evidence="10" id="KW-0443">Lipid metabolism</keyword>
<comment type="similarity">
    <text evidence="3 13">Belongs to the glycosyltransferase 31 family.</text>
</comment>
<keyword evidence="8" id="KW-1133">Transmembrane helix</keyword>
<dbReference type="GO" id="GO:0000139">
    <property type="term" value="C:Golgi membrane"/>
    <property type="evidence" value="ECO:0007669"/>
    <property type="project" value="UniProtKB-SubCell"/>
</dbReference>